<name>A0A3G1GR90_9CUCU</name>
<evidence type="ECO:0000256" key="7">
    <source>
        <dbReference type="ARBA" id="ARBA00022660"/>
    </source>
</evidence>
<evidence type="ECO:0000256" key="2">
    <source>
        <dbReference type="ARBA" id="ARBA00004448"/>
    </source>
</evidence>
<evidence type="ECO:0000256" key="13">
    <source>
        <dbReference type="ARBA" id="ARBA00023027"/>
    </source>
</evidence>
<evidence type="ECO:0000256" key="5">
    <source>
        <dbReference type="ARBA" id="ARBA00021008"/>
    </source>
</evidence>
<dbReference type="PRINTS" id="PR01436">
    <property type="entry name" value="NADHDHGNASE2"/>
</dbReference>
<evidence type="ECO:0000256" key="17">
    <source>
        <dbReference type="ARBA" id="ARBA00049551"/>
    </source>
</evidence>
<dbReference type="InterPro" id="IPR001750">
    <property type="entry name" value="ND/Mrp_TM"/>
</dbReference>
<keyword evidence="12 18" id="KW-1133">Transmembrane helix</keyword>
<keyword evidence="6" id="KW-0813">Transport</keyword>
<evidence type="ECO:0000256" key="15">
    <source>
        <dbReference type="ARBA" id="ARBA00023128"/>
    </source>
</evidence>
<keyword evidence="13 18" id="KW-0520">NAD</keyword>
<evidence type="ECO:0000256" key="18">
    <source>
        <dbReference type="RuleBase" id="RU003403"/>
    </source>
</evidence>
<sequence>MLFFMALIIGTMISISSYSWFAMWIGLEINLLSIIPLFKSSNNSFPTESTIKYFITQVLASTVILFAIIMSMNLNEFIPQNSNYWMMIMMNSAFLTKMGAAPFHTWFPEVAEGLNWMNNLLLLTWQKLAPMILIMYNLEMTLFLSIIIILCSIISGILGFNQVSLRKIMAYSSINHIGWMLASMLNFKMIWILYFMVYSVITMNIILMFYLLNTFFIPQLFLTMNSNKLIKMLFIFNFFSLGGLPPFLGFLPKWLTINFLIENGFNALSLILILFTLITLYFYIRITISTLTIYVKETIISTNKIKNFILISFNAITLSSIILSTNLFNFL</sequence>
<feature type="transmembrane region" description="Helical" evidence="18">
    <location>
        <begin position="264"/>
        <end position="284"/>
    </location>
</feature>
<evidence type="ECO:0000256" key="3">
    <source>
        <dbReference type="ARBA" id="ARBA00007012"/>
    </source>
</evidence>
<dbReference type="GO" id="GO:0008137">
    <property type="term" value="F:NADH dehydrogenase (ubiquinone) activity"/>
    <property type="evidence" value="ECO:0007669"/>
    <property type="project" value="UniProtKB-EC"/>
</dbReference>
<dbReference type="PANTHER" id="PTHR46552:SF1">
    <property type="entry name" value="NADH-UBIQUINONE OXIDOREDUCTASE CHAIN 2"/>
    <property type="match status" value="1"/>
</dbReference>
<feature type="transmembrane region" description="Helical" evidence="18">
    <location>
        <begin position="50"/>
        <end position="72"/>
    </location>
</feature>
<reference evidence="20" key="1">
    <citation type="journal article" date="2015" name="Methods Ecol Evol 6">
        <title>Validating the power of mitochondrial metagenomics for community ecology and phylogenetics of complex assemblages.</title>
        <authorList>
            <person name="Gomez-Rodriguez C."/>
            <person name="Crampton-Platt A."/>
            <person name="Timmermans M.J.T.N."/>
            <person name="Baselga A."/>
            <person name="Vogler A.P."/>
        </authorList>
    </citation>
    <scope>NUCLEOTIDE SEQUENCE</scope>
</reference>
<dbReference type="GO" id="GO:0005743">
    <property type="term" value="C:mitochondrial inner membrane"/>
    <property type="evidence" value="ECO:0007669"/>
    <property type="project" value="UniProtKB-SubCell"/>
</dbReference>
<feature type="transmembrane region" description="Helical" evidence="18">
    <location>
        <begin position="233"/>
        <end position="252"/>
    </location>
</feature>
<evidence type="ECO:0000256" key="14">
    <source>
        <dbReference type="ARBA" id="ARBA00023075"/>
    </source>
</evidence>
<evidence type="ECO:0000313" key="20">
    <source>
        <dbReference type="EMBL" id="APX40291.1"/>
    </source>
</evidence>
<dbReference type="Pfam" id="PF00361">
    <property type="entry name" value="Proton_antipo_M"/>
    <property type="match status" value="1"/>
</dbReference>
<accession>A0A3G1GR90</accession>
<comment type="catalytic activity">
    <reaction evidence="17 18">
        <text>a ubiquinone + NADH + 5 H(+)(in) = a ubiquinol + NAD(+) + 4 H(+)(out)</text>
        <dbReference type="Rhea" id="RHEA:29091"/>
        <dbReference type="Rhea" id="RHEA-COMP:9565"/>
        <dbReference type="Rhea" id="RHEA-COMP:9566"/>
        <dbReference type="ChEBI" id="CHEBI:15378"/>
        <dbReference type="ChEBI" id="CHEBI:16389"/>
        <dbReference type="ChEBI" id="CHEBI:17976"/>
        <dbReference type="ChEBI" id="CHEBI:57540"/>
        <dbReference type="ChEBI" id="CHEBI:57945"/>
        <dbReference type="EC" id="7.1.1.2"/>
    </reaction>
</comment>
<keyword evidence="9 18" id="KW-0999">Mitochondrion inner membrane</keyword>
<keyword evidence="10 18" id="KW-1278">Translocase</keyword>
<dbReference type="InterPro" id="IPR003917">
    <property type="entry name" value="NADH_UbQ_OxRdtase_chain2"/>
</dbReference>
<evidence type="ECO:0000256" key="6">
    <source>
        <dbReference type="ARBA" id="ARBA00022448"/>
    </source>
</evidence>
<evidence type="ECO:0000256" key="12">
    <source>
        <dbReference type="ARBA" id="ARBA00022989"/>
    </source>
</evidence>
<keyword evidence="14 18" id="KW-0830">Ubiquinone</keyword>
<evidence type="ECO:0000256" key="10">
    <source>
        <dbReference type="ARBA" id="ARBA00022967"/>
    </source>
</evidence>
<dbReference type="EC" id="7.1.1.2" evidence="4 18"/>
<evidence type="ECO:0000256" key="11">
    <source>
        <dbReference type="ARBA" id="ARBA00022982"/>
    </source>
</evidence>
<feature type="transmembrane region" description="Helical" evidence="18">
    <location>
        <begin position="191"/>
        <end position="212"/>
    </location>
</feature>
<evidence type="ECO:0000256" key="4">
    <source>
        <dbReference type="ARBA" id="ARBA00012944"/>
    </source>
</evidence>
<keyword evidence="11 18" id="KW-0249">Electron transport</keyword>
<dbReference type="AlphaFoldDB" id="A0A3G1GR90"/>
<keyword evidence="7 18" id="KW-0679">Respiratory chain</keyword>
<dbReference type="PANTHER" id="PTHR46552">
    <property type="entry name" value="NADH-UBIQUINONE OXIDOREDUCTASE CHAIN 2"/>
    <property type="match status" value="1"/>
</dbReference>
<geneLocation type="mitochondrion" evidence="20"/>
<keyword evidence="16 18" id="KW-0472">Membrane</keyword>
<keyword evidence="8 18" id="KW-0812">Transmembrane</keyword>
<comment type="function">
    <text evidence="18">Core subunit of the mitochondrial membrane respiratory chain NADH dehydrogenase (Complex I) which catalyzes electron transfer from NADH through the respiratory chain, using ubiquinone as an electron acceptor. Essential for the catalytic activity and assembly of complex I.</text>
</comment>
<feature type="domain" description="NADH:quinone oxidoreductase/Mrp antiporter transmembrane" evidence="19">
    <location>
        <begin position="17"/>
        <end position="279"/>
    </location>
</feature>
<gene>
    <name evidence="20" type="primary">nad2</name>
</gene>
<dbReference type="GO" id="GO:0006120">
    <property type="term" value="P:mitochondrial electron transport, NADH to ubiquinone"/>
    <property type="evidence" value="ECO:0007669"/>
    <property type="project" value="InterPro"/>
</dbReference>
<dbReference type="InterPro" id="IPR050175">
    <property type="entry name" value="Complex_I_Subunit_2"/>
</dbReference>
<evidence type="ECO:0000259" key="19">
    <source>
        <dbReference type="Pfam" id="PF00361"/>
    </source>
</evidence>
<comment type="similarity">
    <text evidence="3 18">Belongs to the complex I subunit 2 family.</text>
</comment>
<keyword evidence="15 18" id="KW-0496">Mitochondrion</keyword>
<evidence type="ECO:0000256" key="16">
    <source>
        <dbReference type="ARBA" id="ARBA00023136"/>
    </source>
</evidence>
<organism evidence="20">
    <name type="scientific">Sphaeroderma rubidum</name>
    <dbReference type="NCBI Taxonomy" id="878991"/>
    <lineage>
        <taxon>Eukaryota</taxon>
        <taxon>Metazoa</taxon>
        <taxon>Ecdysozoa</taxon>
        <taxon>Arthropoda</taxon>
        <taxon>Hexapoda</taxon>
        <taxon>Insecta</taxon>
        <taxon>Pterygota</taxon>
        <taxon>Neoptera</taxon>
        <taxon>Endopterygota</taxon>
        <taxon>Coleoptera</taxon>
        <taxon>Polyphaga</taxon>
        <taxon>Cucujiformia</taxon>
        <taxon>Chrysomeloidea</taxon>
        <taxon>Chrysomelidae</taxon>
        <taxon>Galerucinae</taxon>
        <taxon>Sphaeroderma</taxon>
    </lineage>
</organism>
<feature type="transmembrane region" description="Helical" evidence="18">
    <location>
        <begin position="142"/>
        <end position="161"/>
    </location>
</feature>
<feature type="transmembrane region" description="Helical" evidence="18">
    <location>
        <begin position="305"/>
        <end position="328"/>
    </location>
</feature>
<evidence type="ECO:0000256" key="1">
    <source>
        <dbReference type="ARBA" id="ARBA00003257"/>
    </source>
</evidence>
<dbReference type="EMBL" id="KX943458">
    <property type="protein sequence ID" value="APX40291.1"/>
    <property type="molecule type" value="Genomic_DNA"/>
</dbReference>
<comment type="function">
    <text evidence="1">Core subunit of the mitochondrial membrane respiratory chain NADH dehydrogenase (Complex I) that is believed to belong to the minimal assembly required for catalysis. Complex I functions in the transfer of electrons from NADH to the respiratory chain. The immediate electron acceptor for the enzyme is believed to be ubiquinone.</text>
</comment>
<proteinExistence type="inferred from homology"/>
<comment type="subcellular location">
    <subcellularLocation>
        <location evidence="2 18">Mitochondrion inner membrane</location>
        <topology evidence="2 18">Multi-pass membrane protein</topology>
    </subcellularLocation>
</comment>
<evidence type="ECO:0000256" key="9">
    <source>
        <dbReference type="ARBA" id="ARBA00022792"/>
    </source>
</evidence>
<evidence type="ECO:0000256" key="8">
    <source>
        <dbReference type="ARBA" id="ARBA00022692"/>
    </source>
</evidence>
<protein>
    <recommendedName>
        <fullName evidence="5 18">NADH-ubiquinone oxidoreductase chain 2</fullName>
        <ecNumber evidence="4 18">7.1.1.2</ecNumber>
    </recommendedName>
</protein>